<sequence>MNHLTPENLYHTGFVVQDLDEAARTMSKALGYRWTKPATGNERPVVYADGTRTTVRLNYCYSIDSPHLELIEAVPGTPWALKGGSIHHLGYWVDDLVAASAELALAGFPLVVCAADDEGNYPARFAHHEGPDGAYIELVERSVFGKPFDEWLSTSPRFESD</sequence>
<dbReference type="EMBL" id="WBKB01000001">
    <property type="protein sequence ID" value="KAB1645107.1"/>
    <property type="molecule type" value="Genomic_DNA"/>
</dbReference>
<dbReference type="RefSeq" id="WP_158051117.1">
    <property type="nucleotide sequence ID" value="NZ_WBKB01000001.1"/>
</dbReference>
<keyword evidence="3" id="KW-1185">Reference proteome</keyword>
<dbReference type="PROSITE" id="PS51819">
    <property type="entry name" value="VOC"/>
    <property type="match status" value="1"/>
</dbReference>
<dbReference type="AlphaFoldDB" id="A0A7J5BFS4"/>
<dbReference type="Gene3D" id="3.10.180.10">
    <property type="entry name" value="2,3-Dihydroxybiphenyl 1,2-Dioxygenase, domain 1"/>
    <property type="match status" value="1"/>
</dbReference>
<dbReference type="Proteomes" id="UP000433493">
    <property type="component" value="Unassembled WGS sequence"/>
</dbReference>
<dbReference type="Pfam" id="PF13669">
    <property type="entry name" value="Glyoxalase_4"/>
    <property type="match status" value="1"/>
</dbReference>
<proteinExistence type="predicted"/>
<dbReference type="InterPro" id="IPR029068">
    <property type="entry name" value="Glyas_Bleomycin-R_OHBP_Dase"/>
</dbReference>
<organism evidence="2 3">
    <name type="scientific">Gulosibacter chungangensis</name>
    <dbReference type="NCBI Taxonomy" id="979746"/>
    <lineage>
        <taxon>Bacteria</taxon>
        <taxon>Bacillati</taxon>
        <taxon>Actinomycetota</taxon>
        <taxon>Actinomycetes</taxon>
        <taxon>Micrococcales</taxon>
        <taxon>Microbacteriaceae</taxon>
        <taxon>Gulosibacter</taxon>
    </lineage>
</organism>
<gene>
    <name evidence="2" type="ORF">F8O05_02295</name>
</gene>
<dbReference type="OrthoDB" id="7187210at2"/>
<evidence type="ECO:0000259" key="1">
    <source>
        <dbReference type="PROSITE" id="PS51819"/>
    </source>
</evidence>
<protein>
    <submittedName>
        <fullName evidence="2">VOC family protein</fullName>
    </submittedName>
</protein>
<evidence type="ECO:0000313" key="3">
    <source>
        <dbReference type="Proteomes" id="UP000433493"/>
    </source>
</evidence>
<reference evidence="2 3" key="1">
    <citation type="submission" date="2019-09" db="EMBL/GenBank/DDBJ databases">
        <title>Phylogeny of genus Pseudoclavibacter and closely related genus.</title>
        <authorList>
            <person name="Li Y."/>
        </authorList>
    </citation>
    <scope>NUCLEOTIDE SEQUENCE [LARGE SCALE GENOMIC DNA]</scope>
    <source>
        <strain evidence="2 3">KCTC 13959</strain>
    </source>
</reference>
<comment type="caution">
    <text evidence="2">The sequence shown here is derived from an EMBL/GenBank/DDBJ whole genome shotgun (WGS) entry which is preliminary data.</text>
</comment>
<name>A0A7J5BFS4_9MICO</name>
<evidence type="ECO:0000313" key="2">
    <source>
        <dbReference type="EMBL" id="KAB1645107.1"/>
    </source>
</evidence>
<feature type="domain" description="VOC" evidence="1">
    <location>
        <begin position="8"/>
        <end position="141"/>
    </location>
</feature>
<dbReference type="InterPro" id="IPR037523">
    <property type="entry name" value="VOC_core"/>
</dbReference>
<accession>A0A7J5BFS4</accession>
<dbReference type="SUPFAM" id="SSF54593">
    <property type="entry name" value="Glyoxalase/Bleomycin resistance protein/Dihydroxybiphenyl dioxygenase"/>
    <property type="match status" value="1"/>
</dbReference>